<dbReference type="Proteomes" id="UP000828941">
    <property type="component" value="Chromosome 7"/>
</dbReference>
<protein>
    <submittedName>
        <fullName evidence="1">Uncharacterized protein</fullName>
    </submittedName>
</protein>
<keyword evidence="2" id="KW-1185">Reference proteome</keyword>
<evidence type="ECO:0000313" key="2">
    <source>
        <dbReference type="Proteomes" id="UP000828941"/>
    </source>
</evidence>
<sequence length="533" mass="58207">MAEVETFGLIEEIESLVSDKLQMVSYKWLSRNYMLSSNAAKRLLQEFVQKHGNGLEVIYTLAGWLKSSPPSYHIKLVTGPKLAEAQQEYDGNCSVQVYSVQASIPKDPAALWNVEYIQAEELFKQPLSVDNCLRDNRFCGVSNSSVRRLVDGTSVVTASLQTKTAGCLGQTESNTVHQHSALPQPQQNKVPESIPKASAQSPGVVKDVNTENNGTRDKVVRDQPACKPSADKKTVLPLPTGRKKVQADKSSSASGGSLANLWGRASAKSKPSSHLAENSNTVSNSAVTTAEVQICAREAEEAGSSDDDSENVNFRASNSDRSRKRRVVFDFSDEDEYEDAINLSSPDVPNKQAAQDLKQNDEKLSEKTTLNLGMKTENKSKVKEERTTNAEANQPRREDFSVISKCTSTGKSSTEKPQTQAPEIHVNKKDNTNNAAPGSPKRRKVLKTRIDERGREVTEVVWEGEETEAKKADNTTTKKVDSSAITDTVNRALAPKKSSATTNSTSNPTTKGGKKAGNKDPKQGNILSFFKRA</sequence>
<name>A0ACB9NAW5_BAUVA</name>
<accession>A0ACB9NAW5</accession>
<gene>
    <name evidence="1" type="ORF">L6164_018330</name>
</gene>
<dbReference type="EMBL" id="CM039432">
    <property type="protein sequence ID" value="KAI4333539.1"/>
    <property type="molecule type" value="Genomic_DNA"/>
</dbReference>
<evidence type="ECO:0000313" key="1">
    <source>
        <dbReference type="EMBL" id="KAI4333539.1"/>
    </source>
</evidence>
<organism evidence="1 2">
    <name type="scientific">Bauhinia variegata</name>
    <name type="common">Purple orchid tree</name>
    <name type="synonym">Phanera variegata</name>
    <dbReference type="NCBI Taxonomy" id="167791"/>
    <lineage>
        <taxon>Eukaryota</taxon>
        <taxon>Viridiplantae</taxon>
        <taxon>Streptophyta</taxon>
        <taxon>Embryophyta</taxon>
        <taxon>Tracheophyta</taxon>
        <taxon>Spermatophyta</taxon>
        <taxon>Magnoliopsida</taxon>
        <taxon>eudicotyledons</taxon>
        <taxon>Gunneridae</taxon>
        <taxon>Pentapetalae</taxon>
        <taxon>rosids</taxon>
        <taxon>fabids</taxon>
        <taxon>Fabales</taxon>
        <taxon>Fabaceae</taxon>
        <taxon>Cercidoideae</taxon>
        <taxon>Cercideae</taxon>
        <taxon>Bauhiniinae</taxon>
        <taxon>Bauhinia</taxon>
    </lineage>
</organism>
<reference evidence="1 2" key="1">
    <citation type="journal article" date="2022" name="DNA Res.">
        <title>Chromosomal-level genome assembly of the orchid tree Bauhinia variegata (Leguminosae; Cercidoideae) supports the allotetraploid origin hypothesis of Bauhinia.</title>
        <authorList>
            <person name="Zhong Y."/>
            <person name="Chen Y."/>
            <person name="Zheng D."/>
            <person name="Pang J."/>
            <person name="Liu Y."/>
            <person name="Luo S."/>
            <person name="Meng S."/>
            <person name="Qian L."/>
            <person name="Wei D."/>
            <person name="Dai S."/>
            <person name="Zhou R."/>
        </authorList>
    </citation>
    <scope>NUCLEOTIDE SEQUENCE [LARGE SCALE GENOMIC DNA]</scope>
    <source>
        <strain evidence="1">BV-YZ2020</strain>
    </source>
</reference>
<proteinExistence type="predicted"/>
<comment type="caution">
    <text evidence="1">The sequence shown here is derived from an EMBL/GenBank/DDBJ whole genome shotgun (WGS) entry which is preliminary data.</text>
</comment>